<feature type="domain" description="GH16" evidence="11">
    <location>
        <begin position="332"/>
        <end position="625"/>
    </location>
</feature>
<dbReference type="GO" id="GO:0031505">
    <property type="term" value="P:fungal-type cell wall organization"/>
    <property type="evidence" value="ECO:0007669"/>
    <property type="project" value="TreeGrafter"/>
</dbReference>
<sequence>MVRSTENDVQAGAPLLHIASRPQPKGSRPEVWADAQQYGRSPSSLHAELVAMTFREPEAVSLKSPLRTSDLLRSSTLDESDDSTADTRYSSTIHPRPFSLPSPPPGSSLGSNPDTELPETESSQESTNVPNPPPGRPHILAGRSTPKLGIFNMKRANNALTVQDLGSDYSRYFSPFSPNERHSIASKASMSPPKYFSIPQHESELANPFRTPNTSTTELNADFDAEKNGSLINDRLNAPYDDRDSLAWPLWGDQKEDDDDMHMPLPDDDIRFRTHWKDHFSRSNIGSTIGLILLITGLCFIFVALPVLSSIGIIDYAACFSTPLDQMPEPRATVNNLAYPLLENVRTGLIDPDTLAHALAKEVEYGDAYTLVFSDEFNDPNRTFYEGDDPYFFVPDIWYGATEDLEWYDPDAVTTQNGVLELRLDKFVNHGLNFCSGMLNSWNHLCFKGGIFKVSMSLPSPAGPYTYQACDAGITPNQSSPDGHSHLPEQRLPSCTCPGEDHPTPGAGRGAPEIDIAEVGASSPPFSLLIATQSYQVAPFDVCYTDDPFQQAISATTNLRSDWFDGKAYQHYSFEYIPGESSSSYIVWKVGGQTIESWTWIDWDKLVFTTVLQVDYVRWYQKEGEEMVTCDPPGWETTGYIREHANAYVNPNFTKWDQTGHEWPKHKLNSNC</sequence>
<evidence type="ECO:0000256" key="1">
    <source>
        <dbReference type="ARBA" id="ARBA00004606"/>
    </source>
</evidence>
<evidence type="ECO:0000313" key="13">
    <source>
        <dbReference type="Proteomes" id="UP000799291"/>
    </source>
</evidence>
<keyword evidence="7" id="KW-0325">Glycoprotein</keyword>
<keyword evidence="3 10" id="KW-0812">Transmembrane</keyword>
<dbReference type="EMBL" id="MU005582">
    <property type="protein sequence ID" value="KAF2683979.1"/>
    <property type="molecule type" value="Genomic_DNA"/>
</dbReference>
<evidence type="ECO:0000256" key="4">
    <source>
        <dbReference type="ARBA" id="ARBA00022968"/>
    </source>
</evidence>
<evidence type="ECO:0000256" key="5">
    <source>
        <dbReference type="ARBA" id="ARBA00022989"/>
    </source>
</evidence>
<evidence type="ECO:0000313" key="12">
    <source>
        <dbReference type="EMBL" id="KAF2683979.1"/>
    </source>
</evidence>
<comment type="subcellular location">
    <subcellularLocation>
        <location evidence="1">Membrane</location>
        <topology evidence="1">Single-pass type II membrane protein</topology>
    </subcellularLocation>
</comment>
<evidence type="ECO:0000259" key="11">
    <source>
        <dbReference type="PROSITE" id="PS51762"/>
    </source>
</evidence>
<keyword evidence="13" id="KW-1185">Reference proteome</keyword>
<keyword evidence="12" id="KW-0378">Hydrolase</keyword>
<keyword evidence="6 10" id="KW-0472">Membrane</keyword>
<dbReference type="InterPro" id="IPR000757">
    <property type="entry name" value="Beta-glucanase-like"/>
</dbReference>
<dbReference type="SUPFAM" id="SSF49899">
    <property type="entry name" value="Concanavalin A-like lectins/glucanases"/>
    <property type="match status" value="1"/>
</dbReference>
<evidence type="ECO:0000256" key="3">
    <source>
        <dbReference type="ARBA" id="ARBA00022692"/>
    </source>
</evidence>
<keyword evidence="5 10" id="KW-1133">Transmembrane helix</keyword>
<keyword evidence="4" id="KW-0735">Signal-anchor</keyword>
<feature type="compositionally biased region" description="Polar residues" evidence="9">
    <location>
        <begin position="120"/>
        <end position="129"/>
    </location>
</feature>
<dbReference type="Proteomes" id="UP000799291">
    <property type="component" value="Unassembled WGS sequence"/>
</dbReference>
<evidence type="ECO:0000256" key="6">
    <source>
        <dbReference type="ARBA" id="ARBA00023136"/>
    </source>
</evidence>
<feature type="region of interest" description="Disordered" evidence="9">
    <location>
        <begin position="477"/>
        <end position="507"/>
    </location>
</feature>
<evidence type="ECO:0000256" key="10">
    <source>
        <dbReference type="SAM" id="Phobius"/>
    </source>
</evidence>
<protein>
    <submittedName>
        <fullName evidence="12">Glycoside hydrolase family 16 protein</fullName>
    </submittedName>
</protein>
<reference evidence="12" key="1">
    <citation type="journal article" date="2020" name="Stud. Mycol.">
        <title>101 Dothideomycetes genomes: a test case for predicting lifestyles and emergence of pathogens.</title>
        <authorList>
            <person name="Haridas S."/>
            <person name="Albert R."/>
            <person name="Binder M."/>
            <person name="Bloem J."/>
            <person name="Labutti K."/>
            <person name="Salamov A."/>
            <person name="Andreopoulos B."/>
            <person name="Baker S."/>
            <person name="Barry K."/>
            <person name="Bills G."/>
            <person name="Bluhm B."/>
            <person name="Cannon C."/>
            <person name="Castanera R."/>
            <person name="Culley D."/>
            <person name="Daum C."/>
            <person name="Ezra D."/>
            <person name="Gonzalez J."/>
            <person name="Henrissat B."/>
            <person name="Kuo A."/>
            <person name="Liang C."/>
            <person name="Lipzen A."/>
            <person name="Lutzoni F."/>
            <person name="Magnuson J."/>
            <person name="Mondo S."/>
            <person name="Nolan M."/>
            <person name="Ohm R."/>
            <person name="Pangilinan J."/>
            <person name="Park H.-J."/>
            <person name="Ramirez L."/>
            <person name="Alfaro M."/>
            <person name="Sun H."/>
            <person name="Tritt A."/>
            <person name="Yoshinaga Y."/>
            <person name="Zwiers L.-H."/>
            <person name="Turgeon B."/>
            <person name="Goodwin S."/>
            <person name="Spatafora J."/>
            <person name="Crous P."/>
            <person name="Grigoriev I."/>
        </authorList>
    </citation>
    <scope>NUCLEOTIDE SEQUENCE</scope>
    <source>
        <strain evidence="12">CBS 122367</strain>
    </source>
</reference>
<gene>
    <name evidence="12" type="ORF">K458DRAFT_477860</name>
</gene>
<dbReference type="Pfam" id="PF03935">
    <property type="entry name" value="SKN1_KRE6_Sbg1"/>
    <property type="match status" value="3"/>
</dbReference>
<dbReference type="PANTHER" id="PTHR31361:SF14">
    <property type="entry name" value="GH16 DOMAIN-CONTAINING PROTEIN"/>
    <property type="match status" value="1"/>
</dbReference>
<evidence type="ECO:0000256" key="8">
    <source>
        <dbReference type="ARBA" id="ARBA00023316"/>
    </source>
</evidence>
<evidence type="ECO:0000256" key="7">
    <source>
        <dbReference type="ARBA" id="ARBA00023180"/>
    </source>
</evidence>
<dbReference type="AlphaFoldDB" id="A0A6G1J1F4"/>
<accession>A0A6G1J1F4</accession>
<dbReference type="OrthoDB" id="412647at2759"/>
<evidence type="ECO:0000256" key="2">
    <source>
        <dbReference type="ARBA" id="ARBA00010962"/>
    </source>
</evidence>
<dbReference type="Gene3D" id="2.60.120.200">
    <property type="match status" value="1"/>
</dbReference>
<organism evidence="12 13">
    <name type="scientific">Lentithecium fluviatile CBS 122367</name>
    <dbReference type="NCBI Taxonomy" id="1168545"/>
    <lineage>
        <taxon>Eukaryota</taxon>
        <taxon>Fungi</taxon>
        <taxon>Dikarya</taxon>
        <taxon>Ascomycota</taxon>
        <taxon>Pezizomycotina</taxon>
        <taxon>Dothideomycetes</taxon>
        <taxon>Pleosporomycetidae</taxon>
        <taxon>Pleosporales</taxon>
        <taxon>Massarineae</taxon>
        <taxon>Lentitheciaceae</taxon>
        <taxon>Lentithecium</taxon>
    </lineage>
</organism>
<dbReference type="PANTHER" id="PTHR31361">
    <property type="entry name" value="BETA-GLUCAN SYNTHESIS-ASSOCIATED PROTEIN KRE6-RELATED"/>
    <property type="match status" value="1"/>
</dbReference>
<dbReference type="InterPro" id="IPR005629">
    <property type="entry name" value="Skn1/Kre6/Sbg1"/>
</dbReference>
<dbReference type="InterPro" id="IPR013320">
    <property type="entry name" value="ConA-like_dom_sf"/>
</dbReference>
<proteinExistence type="inferred from homology"/>
<feature type="region of interest" description="Disordered" evidence="9">
    <location>
        <begin position="1"/>
        <end position="41"/>
    </location>
</feature>
<comment type="similarity">
    <text evidence="2">Belongs to the SKN1/KRE6 family.</text>
</comment>
<dbReference type="PROSITE" id="PS51762">
    <property type="entry name" value="GH16_2"/>
    <property type="match status" value="1"/>
</dbReference>
<keyword evidence="8" id="KW-0961">Cell wall biogenesis/degradation</keyword>
<dbReference type="GO" id="GO:0015926">
    <property type="term" value="F:glucosidase activity"/>
    <property type="evidence" value="ECO:0007669"/>
    <property type="project" value="TreeGrafter"/>
</dbReference>
<dbReference type="GO" id="GO:0005789">
    <property type="term" value="C:endoplasmic reticulum membrane"/>
    <property type="evidence" value="ECO:0007669"/>
    <property type="project" value="TreeGrafter"/>
</dbReference>
<dbReference type="GO" id="GO:0006078">
    <property type="term" value="P:(1-&gt;6)-beta-D-glucan biosynthetic process"/>
    <property type="evidence" value="ECO:0007669"/>
    <property type="project" value="TreeGrafter"/>
</dbReference>
<dbReference type="GO" id="GO:0005886">
    <property type="term" value="C:plasma membrane"/>
    <property type="evidence" value="ECO:0007669"/>
    <property type="project" value="TreeGrafter"/>
</dbReference>
<feature type="transmembrane region" description="Helical" evidence="10">
    <location>
        <begin position="291"/>
        <end position="314"/>
    </location>
</feature>
<evidence type="ECO:0000256" key="9">
    <source>
        <dbReference type="SAM" id="MobiDB-lite"/>
    </source>
</evidence>
<name>A0A6G1J1F4_9PLEO</name>
<feature type="region of interest" description="Disordered" evidence="9">
    <location>
        <begin position="73"/>
        <end position="143"/>
    </location>
</feature>